<protein>
    <submittedName>
        <fullName evidence="8">Oxidoreductase</fullName>
    </submittedName>
</protein>
<comment type="subcellular location">
    <subcellularLocation>
        <location evidence="1">Cell membrane</location>
        <topology evidence="1">Multi-pass membrane protein</topology>
    </subcellularLocation>
</comment>
<dbReference type="PANTHER" id="PTHR33452:SF1">
    <property type="entry name" value="INNER MEMBRANE PROTEIN YPHA-RELATED"/>
    <property type="match status" value="1"/>
</dbReference>
<feature type="transmembrane region" description="Helical" evidence="7">
    <location>
        <begin position="59"/>
        <end position="76"/>
    </location>
</feature>
<comment type="similarity">
    <text evidence="2">Belongs to the DoxX family.</text>
</comment>
<keyword evidence="9" id="KW-1185">Reference proteome</keyword>
<feature type="transmembrane region" description="Helical" evidence="7">
    <location>
        <begin position="16"/>
        <end position="39"/>
    </location>
</feature>
<evidence type="ECO:0000256" key="6">
    <source>
        <dbReference type="ARBA" id="ARBA00023136"/>
    </source>
</evidence>
<dbReference type="InterPro" id="IPR032808">
    <property type="entry name" value="DoxX"/>
</dbReference>
<evidence type="ECO:0000313" key="8">
    <source>
        <dbReference type="EMBL" id="MDR6302051.1"/>
    </source>
</evidence>
<proteinExistence type="inferred from homology"/>
<feature type="transmembrane region" description="Helical" evidence="7">
    <location>
        <begin position="112"/>
        <end position="130"/>
    </location>
</feature>
<evidence type="ECO:0000313" key="9">
    <source>
        <dbReference type="Proteomes" id="UP001257659"/>
    </source>
</evidence>
<dbReference type="PANTHER" id="PTHR33452">
    <property type="entry name" value="OXIDOREDUCTASE CATD-RELATED"/>
    <property type="match status" value="1"/>
</dbReference>
<reference evidence="8 9" key="1">
    <citation type="submission" date="2023-07" db="EMBL/GenBank/DDBJ databases">
        <title>Genomic Encyclopedia of Type Strains, Phase IV (KMG-IV): sequencing the most valuable type-strain genomes for metagenomic binning, comparative biology and taxonomic classification.</title>
        <authorList>
            <person name="Goeker M."/>
        </authorList>
    </citation>
    <scope>NUCLEOTIDE SEQUENCE [LARGE SCALE GENOMIC DNA]</scope>
    <source>
        <strain evidence="8 9">DSM 102814</strain>
    </source>
</reference>
<keyword evidence="4 7" id="KW-0812">Transmembrane</keyword>
<dbReference type="Pfam" id="PF07681">
    <property type="entry name" value="DoxX"/>
    <property type="match status" value="1"/>
</dbReference>
<evidence type="ECO:0000256" key="7">
    <source>
        <dbReference type="SAM" id="Phobius"/>
    </source>
</evidence>
<name>A0ABU1K8X6_9FLAO</name>
<dbReference type="Proteomes" id="UP001257659">
    <property type="component" value="Unassembled WGS sequence"/>
</dbReference>
<evidence type="ECO:0000256" key="3">
    <source>
        <dbReference type="ARBA" id="ARBA00022475"/>
    </source>
</evidence>
<evidence type="ECO:0000256" key="5">
    <source>
        <dbReference type="ARBA" id="ARBA00022989"/>
    </source>
</evidence>
<evidence type="ECO:0000256" key="2">
    <source>
        <dbReference type="ARBA" id="ARBA00006679"/>
    </source>
</evidence>
<feature type="transmembrane region" description="Helical" evidence="7">
    <location>
        <begin position="83"/>
        <end position="100"/>
    </location>
</feature>
<accession>A0ABU1K8X6</accession>
<gene>
    <name evidence="8" type="ORF">GGR31_002728</name>
</gene>
<dbReference type="InterPro" id="IPR051907">
    <property type="entry name" value="DoxX-like_oxidoreductase"/>
</dbReference>
<evidence type="ECO:0000256" key="4">
    <source>
        <dbReference type="ARBA" id="ARBA00022692"/>
    </source>
</evidence>
<keyword evidence="5 7" id="KW-1133">Transmembrane helix</keyword>
<keyword evidence="3" id="KW-1003">Cell membrane</keyword>
<keyword evidence="6 7" id="KW-0472">Membrane</keyword>
<sequence length="142" mass="15874">MKNTYSTNINLPQIDFALLFFRIGISALMLVHGISKVIMLFGSEEIVFVDLFGIGEEPTLALAVFAEFICSILIIIGLGTKLAAIPLIITMVVAAFYIHATDGWGRQELPVFYLLGYLFLFYTGSGKYSLDHFLLKRKKEKS</sequence>
<organism evidence="8 9">
    <name type="scientific">Mesonia maritima</name>
    <dbReference type="NCBI Taxonomy" id="1793873"/>
    <lineage>
        <taxon>Bacteria</taxon>
        <taxon>Pseudomonadati</taxon>
        <taxon>Bacteroidota</taxon>
        <taxon>Flavobacteriia</taxon>
        <taxon>Flavobacteriales</taxon>
        <taxon>Flavobacteriaceae</taxon>
        <taxon>Mesonia</taxon>
    </lineage>
</organism>
<comment type="caution">
    <text evidence="8">The sequence shown here is derived from an EMBL/GenBank/DDBJ whole genome shotgun (WGS) entry which is preliminary data.</text>
</comment>
<dbReference type="EMBL" id="JAVDQA010000010">
    <property type="protein sequence ID" value="MDR6302051.1"/>
    <property type="molecule type" value="Genomic_DNA"/>
</dbReference>
<evidence type="ECO:0000256" key="1">
    <source>
        <dbReference type="ARBA" id="ARBA00004651"/>
    </source>
</evidence>
<dbReference type="RefSeq" id="WP_309730209.1">
    <property type="nucleotide sequence ID" value="NZ_JAVDQA010000010.1"/>
</dbReference>